<sequence length="486" mass="53850">MEGIDGGGTQRLPRLIRLEVEADPDKRHASAVDSNRTSQSGKERISHLIRDLVAVCCEKRRQHPACILADRTPGAGRVDRRRAEVIHRIESNLCSLLECMAQLHLQLQAGDSVAGAAGHSHVIEMPQLDATSRSAATDHNHAMEMAPIDNNGRRSSCSAADDKNHVVIDIDGGGRRSTSSDDDTPSCVVCMEPLEWVAVAAKMDGLISNAQSAFIKRQCIQDSFVYVRNVARLLQSRSKPTLFFELDIANAFDTITWDYLLEGLRRRGFSARRRDWICLLLSMATSTINLNIIDGEPIKHTRGLRQGDPVSPYLFILAIDPLHRILDRATELGLLSPLACGAATCRVSLYADDAAIFLNPTKEDTGNLFQLLQNFGDVTGLWVNLAKSSVVPIRCANIDLTRVLDSFDGKLEQFPINYLGLPLTPGRINRNHLQSILYKIKKRMAGWKREDDQSGWSEDSDKCGFKLYTNVLSDNSKITQANDSGY</sequence>
<evidence type="ECO:0000256" key="1">
    <source>
        <dbReference type="SAM" id="MobiDB-lite"/>
    </source>
</evidence>
<feature type="region of interest" description="Disordered" evidence="1">
    <location>
        <begin position="23"/>
        <end position="43"/>
    </location>
</feature>
<dbReference type="InterPro" id="IPR043502">
    <property type="entry name" value="DNA/RNA_pol_sf"/>
</dbReference>
<dbReference type="SUPFAM" id="SSF56672">
    <property type="entry name" value="DNA/RNA polymerases"/>
    <property type="match status" value="1"/>
</dbReference>
<dbReference type="CDD" id="cd01650">
    <property type="entry name" value="RT_nLTR_like"/>
    <property type="match status" value="1"/>
</dbReference>
<name>J3L168_ORYBR</name>
<dbReference type="InterPro" id="IPR000477">
    <property type="entry name" value="RT_dom"/>
</dbReference>
<dbReference type="eggNOG" id="KOG1075">
    <property type="taxonomic scope" value="Eukaryota"/>
</dbReference>
<dbReference type="PANTHER" id="PTHR19446">
    <property type="entry name" value="REVERSE TRANSCRIPTASES"/>
    <property type="match status" value="1"/>
</dbReference>
<feature type="domain" description="Reverse transcriptase" evidence="2">
    <location>
        <begin position="1"/>
        <end position="423"/>
    </location>
</feature>
<dbReference type="Pfam" id="PF00078">
    <property type="entry name" value="RVT_1"/>
    <property type="match status" value="1"/>
</dbReference>
<reference evidence="3" key="2">
    <citation type="submission" date="2013-04" db="UniProtKB">
        <authorList>
            <consortium name="EnsemblPlants"/>
        </authorList>
    </citation>
    <scope>IDENTIFICATION</scope>
</reference>
<dbReference type="HOGENOM" id="CLU_561872_0_0_1"/>
<organism evidence="3">
    <name type="scientific">Oryza brachyantha</name>
    <name type="common">malo sina</name>
    <dbReference type="NCBI Taxonomy" id="4533"/>
    <lineage>
        <taxon>Eukaryota</taxon>
        <taxon>Viridiplantae</taxon>
        <taxon>Streptophyta</taxon>
        <taxon>Embryophyta</taxon>
        <taxon>Tracheophyta</taxon>
        <taxon>Spermatophyta</taxon>
        <taxon>Magnoliopsida</taxon>
        <taxon>Liliopsida</taxon>
        <taxon>Poales</taxon>
        <taxon>Poaceae</taxon>
        <taxon>BOP clade</taxon>
        <taxon>Oryzoideae</taxon>
        <taxon>Oryzeae</taxon>
        <taxon>Oryzinae</taxon>
        <taxon>Oryza</taxon>
    </lineage>
</organism>
<accession>J3L168</accession>
<reference evidence="3" key="1">
    <citation type="journal article" date="2013" name="Nat. Commun.">
        <title>Whole-genome sequencing of Oryza brachyantha reveals mechanisms underlying Oryza genome evolution.</title>
        <authorList>
            <person name="Chen J."/>
            <person name="Huang Q."/>
            <person name="Gao D."/>
            <person name="Wang J."/>
            <person name="Lang Y."/>
            <person name="Liu T."/>
            <person name="Li B."/>
            <person name="Bai Z."/>
            <person name="Luis Goicoechea J."/>
            <person name="Liang C."/>
            <person name="Chen C."/>
            <person name="Zhang W."/>
            <person name="Sun S."/>
            <person name="Liao Y."/>
            <person name="Zhang X."/>
            <person name="Yang L."/>
            <person name="Song C."/>
            <person name="Wang M."/>
            <person name="Shi J."/>
            <person name="Liu G."/>
            <person name="Liu J."/>
            <person name="Zhou H."/>
            <person name="Zhou W."/>
            <person name="Yu Q."/>
            <person name="An N."/>
            <person name="Chen Y."/>
            <person name="Cai Q."/>
            <person name="Wang B."/>
            <person name="Liu B."/>
            <person name="Min J."/>
            <person name="Huang Y."/>
            <person name="Wu H."/>
            <person name="Li Z."/>
            <person name="Zhang Y."/>
            <person name="Yin Y."/>
            <person name="Song W."/>
            <person name="Jiang J."/>
            <person name="Jackson S.A."/>
            <person name="Wing R.A."/>
            <person name="Wang J."/>
            <person name="Chen M."/>
        </authorList>
    </citation>
    <scope>NUCLEOTIDE SEQUENCE [LARGE SCALE GENOMIC DNA]</scope>
    <source>
        <strain evidence="3">cv. IRGC 101232</strain>
    </source>
</reference>
<evidence type="ECO:0000313" key="4">
    <source>
        <dbReference type="Proteomes" id="UP000006038"/>
    </source>
</evidence>
<dbReference type="Proteomes" id="UP000006038">
    <property type="component" value="Chromosome 1"/>
</dbReference>
<dbReference type="STRING" id="4533.J3L168"/>
<keyword evidence="4" id="KW-1185">Reference proteome</keyword>
<protein>
    <recommendedName>
        <fullName evidence="2">Reverse transcriptase domain-containing protein</fullName>
    </recommendedName>
</protein>
<evidence type="ECO:0000313" key="3">
    <source>
        <dbReference type="EnsemblPlants" id="OB01G29740.1"/>
    </source>
</evidence>
<dbReference type="Gramene" id="OB01G29740.1">
    <property type="protein sequence ID" value="OB01G29740.1"/>
    <property type="gene ID" value="OB01G29740"/>
</dbReference>
<proteinExistence type="predicted"/>
<dbReference type="AlphaFoldDB" id="J3L168"/>
<evidence type="ECO:0000259" key="2">
    <source>
        <dbReference type="PROSITE" id="PS50878"/>
    </source>
</evidence>
<dbReference type="EnsemblPlants" id="OB01G29740.1">
    <property type="protein sequence ID" value="OB01G29740.1"/>
    <property type="gene ID" value="OB01G29740"/>
</dbReference>
<dbReference type="PROSITE" id="PS50878">
    <property type="entry name" value="RT_POL"/>
    <property type="match status" value="1"/>
</dbReference>